<gene>
    <name evidence="1" type="ORF">BpHYR1_045792</name>
</gene>
<organism evidence="1 2">
    <name type="scientific">Brachionus plicatilis</name>
    <name type="common">Marine rotifer</name>
    <name type="synonym">Brachionus muelleri</name>
    <dbReference type="NCBI Taxonomy" id="10195"/>
    <lineage>
        <taxon>Eukaryota</taxon>
        <taxon>Metazoa</taxon>
        <taxon>Spiralia</taxon>
        <taxon>Gnathifera</taxon>
        <taxon>Rotifera</taxon>
        <taxon>Eurotatoria</taxon>
        <taxon>Monogononta</taxon>
        <taxon>Pseudotrocha</taxon>
        <taxon>Ploima</taxon>
        <taxon>Brachionidae</taxon>
        <taxon>Brachionus</taxon>
    </lineage>
</organism>
<comment type="caution">
    <text evidence="1">The sequence shown here is derived from an EMBL/GenBank/DDBJ whole genome shotgun (WGS) entry which is preliminary data.</text>
</comment>
<evidence type="ECO:0000313" key="2">
    <source>
        <dbReference type="Proteomes" id="UP000276133"/>
    </source>
</evidence>
<dbReference type="AlphaFoldDB" id="A0A3M7P6G1"/>
<accession>A0A3M7P6G1</accession>
<proteinExistence type="predicted"/>
<protein>
    <submittedName>
        <fullName evidence="1">Uncharacterized protein</fullName>
    </submittedName>
</protein>
<reference evidence="1 2" key="1">
    <citation type="journal article" date="2018" name="Sci. Rep.">
        <title>Genomic signatures of local adaptation to the degree of environmental predictability in rotifers.</title>
        <authorList>
            <person name="Franch-Gras L."/>
            <person name="Hahn C."/>
            <person name="Garcia-Roger E.M."/>
            <person name="Carmona M.J."/>
            <person name="Serra M."/>
            <person name="Gomez A."/>
        </authorList>
    </citation>
    <scope>NUCLEOTIDE SEQUENCE [LARGE SCALE GENOMIC DNA]</scope>
    <source>
        <strain evidence="1">HYR1</strain>
    </source>
</reference>
<sequence>MHSLFLLTGNKKVCFYLKKLKGKLFILYSLKKYQLKQETNSTFSKSSTRRTSEYLALRDIQSTDDFSKFSNF</sequence>
<name>A0A3M7P6G1_BRAPC</name>
<dbReference type="EMBL" id="REGN01012915">
    <property type="protein sequence ID" value="RMZ94632.1"/>
    <property type="molecule type" value="Genomic_DNA"/>
</dbReference>
<dbReference type="Proteomes" id="UP000276133">
    <property type="component" value="Unassembled WGS sequence"/>
</dbReference>
<evidence type="ECO:0000313" key="1">
    <source>
        <dbReference type="EMBL" id="RMZ94632.1"/>
    </source>
</evidence>
<keyword evidence="2" id="KW-1185">Reference proteome</keyword>